<dbReference type="Proteomes" id="UP000199297">
    <property type="component" value="Unassembled WGS sequence"/>
</dbReference>
<dbReference type="STRING" id="641665.GCA_002104455_02235"/>
<name>A0A1H7TYZ0_9GAMM</name>
<dbReference type="RefSeq" id="WP_085286168.1">
    <property type="nucleotide sequence ID" value="NZ_FOBI01000031.1"/>
</dbReference>
<sequence length="88" mass="10088">MSRRDRLAREGKQTNVTKVAEKKNVTTGKSLPLRMTDFEIEQLATLTELVQAELPRKKISRSKVLRALVYLQDPRHVSRIAKSIVENT</sequence>
<protein>
    <submittedName>
        <fullName evidence="1">Uncharacterized protein</fullName>
    </submittedName>
</protein>
<evidence type="ECO:0000313" key="2">
    <source>
        <dbReference type="Proteomes" id="UP000199297"/>
    </source>
</evidence>
<reference evidence="2" key="1">
    <citation type="submission" date="2016-10" db="EMBL/GenBank/DDBJ databases">
        <authorList>
            <person name="Varghese N."/>
            <person name="Submissions S."/>
        </authorList>
    </citation>
    <scope>NUCLEOTIDE SEQUENCE [LARGE SCALE GENOMIC DNA]</scope>
    <source>
        <strain evidence="2">CGMCC 1.9127</strain>
    </source>
</reference>
<dbReference type="EMBL" id="FOBI01000031">
    <property type="protein sequence ID" value="SEL89873.1"/>
    <property type="molecule type" value="Genomic_DNA"/>
</dbReference>
<dbReference type="AlphaFoldDB" id="A0A1H7TYZ0"/>
<accession>A0A1H7TYZ0</accession>
<gene>
    <name evidence="1" type="ORF">SAMN05216262_1312</name>
</gene>
<keyword evidence="2" id="KW-1185">Reference proteome</keyword>
<proteinExistence type="predicted"/>
<organism evidence="1 2">
    <name type="scientific">Colwellia chukchiensis</name>
    <dbReference type="NCBI Taxonomy" id="641665"/>
    <lineage>
        <taxon>Bacteria</taxon>
        <taxon>Pseudomonadati</taxon>
        <taxon>Pseudomonadota</taxon>
        <taxon>Gammaproteobacteria</taxon>
        <taxon>Alteromonadales</taxon>
        <taxon>Colwelliaceae</taxon>
        <taxon>Colwellia</taxon>
    </lineage>
</organism>
<evidence type="ECO:0000313" key="1">
    <source>
        <dbReference type="EMBL" id="SEL89873.1"/>
    </source>
</evidence>